<dbReference type="OrthoDB" id="9802624at2"/>
<dbReference type="GO" id="GO:0005737">
    <property type="term" value="C:cytoplasm"/>
    <property type="evidence" value="ECO:0007669"/>
    <property type="project" value="TreeGrafter"/>
</dbReference>
<dbReference type="Pfam" id="PF03328">
    <property type="entry name" value="HpcH_HpaI"/>
    <property type="match status" value="1"/>
</dbReference>
<dbReference type="InterPro" id="IPR005000">
    <property type="entry name" value="Aldolase/citrate-lyase_domain"/>
</dbReference>
<evidence type="ECO:0000259" key="4">
    <source>
        <dbReference type="Pfam" id="PF03328"/>
    </source>
</evidence>
<comment type="similarity">
    <text evidence="1">Belongs to the HpcH/HpaI aldolase family.</text>
</comment>
<dbReference type="KEGG" id="bapa:BBC0178_022120"/>
<proteinExistence type="inferred from homology"/>
<evidence type="ECO:0000256" key="3">
    <source>
        <dbReference type="ARBA" id="ARBA00023239"/>
    </source>
</evidence>
<dbReference type="PANTHER" id="PTHR30502:SF0">
    <property type="entry name" value="PHOSPHOENOLPYRUVATE CARBOXYLASE FAMILY PROTEIN"/>
    <property type="match status" value="1"/>
</dbReference>
<evidence type="ECO:0000313" key="5">
    <source>
        <dbReference type="EMBL" id="AQT43639.1"/>
    </source>
</evidence>
<evidence type="ECO:0000256" key="2">
    <source>
        <dbReference type="ARBA" id="ARBA00022723"/>
    </source>
</evidence>
<dbReference type="InterPro" id="IPR050251">
    <property type="entry name" value="HpcH-HpaI_aldolase"/>
</dbReference>
<dbReference type="GO" id="GO:0046872">
    <property type="term" value="F:metal ion binding"/>
    <property type="evidence" value="ECO:0007669"/>
    <property type="project" value="UniProtKB-KW"/>
</dbReference>
<keyword evidence="3 5" id="KW-0456">Lyase</keyword>
<evidence type="ECO:0000313" key="6">
    <source>
        <dbReference type="Proteomes" id="UP000189660"/>
    </source>
</evidence>
<dbReference type="EC" id="4.1.2.52" evidence="5"/>
<dbReference type="InterPro" id="IPR015813">
    <property type="entry name" value="Pyrv/PenolPyrv_kinase-like_dom"/>
</dbReference>
<dbReference type="SUPFAM" id="SSF51621">
    <property type="entry name" value="Phosphoenolpyruvate/pyruvate domain"/>
    <property type="match status" value="1"/>
</dbReference>
<feature type="domain" description="HpcH/HpaI aldolase/citrate lyase" evidence="4">
    <location>
        <begin position="19"/>
        <end position="237"/>
    </location>
</feature>
<keyword evidence="2" id="KW-0479">Metal-binding</keyword>
<name>A0A1U9MDU0_9HYPH</name>
<evidence type="ECO:0000256" key="1">
    <source>
        <dbReference type="ARBA" id="ARBA00005568"/>
    </source>
</evidence>
<dbReference type="PANTHER" id="PTHR30502">
    <property type="entry name" value="2-KETO-3-DEOXY-L-RHAMNONATE ALDOLASE"/>
    <property type="match status" value="1"/>
</dbReference>
<dbReference type="RefSeq" id="WP_077973186.1">
    <property type="nucleotide sequence ID" value="NZ_CP015820.1"/>
</dbReference>
<reference evidence="5 6" key="1">
    <citation type="submission" date="2016-11" db="EMBL/GenBank/DDBJ databases">
        <title>Comparative genomics of Bartonella apis.</title>
        <authorList>
            <person name="Engel P."/>
        </authorList>
    </citation>
    <scope>NUCLEOTIDE SEQUENCE [LARGE SCALE GENOMIC DNA]</scope>
    <source>
        <strain evidence="5 6">BBC0178</strain>
    </source>
</reference>
<dbReference type="EMBL" id="CP015820">
    <property type="protein sequence ID" value="AQT43639.1"/>
    <property type="molecule type" value="Genomic_DNA"/>
</dbReference>
<dbReference type="Gene3D" id="3.20.20.60">
    <property type="entry name" value="Phosphoenolpyruvate-binding domains"/>
    <property type="match status" value="1"/>
</dbReference>
<sequence length="254" mass="27666">MTKSIRTIVKEKGHVFSAWSNFTDPVAISALAETDFDAIVFDMQHGAHDETSIITAIDRAKSRDKTTIVRIPVNRFDTASRALDFGADAIIAPMINSAEQARKLIEFVKYPPLGQRSFGALQPNTSFGAVGSGNYFSGCNQHVTIFAMIETREAFANLDEILTVQGLDGVFVGPFDFSVGWSGGKEANPSSPEIIEPLTTIAEKARDAHLIAGVYCPNSTFAKRYQSLGYQFMTLSNDKAMIGEAARTILNQMA</sequence>
<protein>
    <submittedName>
        <fullName evidence="5">4-hydroxy-2-oxoheptanedioate aldolase</fullName>
        <ecNumber evidence="5">4.1.2.52</ecNumber>
    </submittedName>
</protein>
<accession>A0A1U9MDU0</accession>
<keyword evidence="6" id="KW-1185">Reference proteome</keyword>
<dbReference type="InterPro" id="IPR040442">
    <property type="entry name" value="Pyrv_kinase-like_dom_sf"/>
</dbReference>
<dbReference type="GO" id="GO:0016832">
    <property type="term" value="F:aldehyde-lyase activity"/>
    <property type="evidence" value="ECO:0007669"/>
    <property type="project" value="TreeGrafter"/>
</dbReference>
<organism evidence="5 6">
    <name type="scientific">Bartonella apihabitans</name>
    <dbReference type="NCBI Taxonomy" id="2750929"/>
    <lineage>
        <taxon>Bacteria</taxon>
        <taxon>Pseudomonadati</taxon>
        <taxon>Pseudomonadota</taxon>
        <taxon>Alphaproteobacteria</taxon>
        <taxon>Hyphomicrobiales</taxon>
        <taxon>Bartonellaceae</taxon>
        <taxon>Bartonella</taxon>
    </lineage>
</organism>
<dbReference type="Proteomes" id="UP000189660">
    <property type="component" value="Chromosome"/>
</dbReference>
<dbReference type="AlphaFoldDB" id="A0A1U9MDU0"/>
<gene>
    <name evidence="5" type="ORF">BBC0178_022120</name>
</gene>